<dbReference type="HOGENOM" id="CLU_3083467_0_0_11"/>
<evidence type="ECO:0000313" key="2">
    <source>
        <dbReference type="Proteomes" id="UP000000603"/>
    </source>
</evidence>
<reference evidence="1 2" key="1">
    <citation type="journal article" date="2004" name="Science">
        <title>The complete genome sequence of Propionibacterium acnes, a commensal of human skin.</title>
        <authorList>
            <person name="Bruggemann H."/>
            <person name="Henne A."/>
            <person name="Hoster F."/>
            <person name="Liesegang H."/>
            <person name="Wiezer A."/>
            <person name="Strittmatter A."/>
            <person name="Hujer S."/>
            <person name="Durre P."/>
            <person name="Gottschalk G."/>
        </authorList>
    </citation>
    <scope>NUCLEOTIDE SEQUENCE [LARGE SCALE GENOMIC DNA]</scope>
    <source>
        <strain evidence="2">DSM 16379 / KPA171202</strain>
    </source>
</reference>
<proteinExistence type="predicted"/>
<organism evidence="1 2">
    <name type="scientific">Cutibacterium acnes (strain DSM 16379 / KPA171202)</name>
    <name type="common">Propionibacterium acnes</name>
    <dbReference type="NCBI Taxonomy" id="267747"/>
    <lineage>
        <taxon>Bacteria</taxon>
        <taxon>Bacillati</taxon>
        <taxon>Actinomycetota</taxon>
        <taxon>Actinomycetes</taxon>
        <taxon>Propionibacteriales</taxon>
        <taxon>Propionibacteriaceae</taxon>
        <taxon>Cutibacterium</taxon>
    </lineage>
</organism>
<sequence>METTVLLADPSVSESGKNSRLPVFLRGARAVPFLTVVLAGQLTYSAFEAFKG</sequence>
<dbReference type="KEGG" id="pac:PPA1838"/>
<dbReference type="EnsemblBacteria" id="AAT83563">
    <property type="protein sequence ID" value="AAT83563"/>
    <property type="gene ID" value="PPA1838"/>
</dbReference>
<evidence type="ECO:0000313" key="1">
    <source>
        <dbReference type="EMBL" id="AAT83563.1"/>
    </source>
</evidence>
<gene>
    <name evidence="1" type="ordered locus">PPA1838</name>
</gene>
<dbReference type="EMBL" id="AE017283">
    <property type="protein sequence ID" value="AAT83563.1"/>
    <property type="molecule type" value="Genomic_DNA"/>
</dbReference>
<dbReference type="Proteomes" id="UP000000603">
    <property type="component" value="Chromosome"/>
</dbReference>
<protein>
    <submittedName>
        <fullName evidence="1">Uncharacterized protein</fullName>
    </submittedName>
</protein>
<name>Q6A6Q0_CUTAK</name>
<dbReference type="AlphaFoldDB" id="Q6A6Q0"/>
<accession>Q6A6Q0</accession>